<dbReference type="InterPro" id="IPR022134">
    <property type="entry name" value="DUF3667"/>
</dbReference>
<dbReference type="Pfam" id="PF12412">
    <property type="entry name" value="DUF3667"/>
    <property type="match status" value="1"/>
</dbReference>
<feature type="transmembrane region" description="Helical" evidence="1">
    <location>
        <begin position="182"/>
        <end position="200"/>
    </location>
</feature>
<evidence type="ECO:0000313" key="2">
    <source>
        <dbReference type="EMBL" id="MFD0993358.1"/>
    </source>
</evidence>
<keyword evidence="3" id="KW-1185">Reference proteome</keyword>
<comment type="caution">
    <text evidence="2">The sequence shown here is derived from an EMBL/GenBank/DDBJ whole genome shotgun (WGS) entry which is preliminary data.</text>
</comment>
<feature type="transmembrane region" description="Helical" evidence="1">
    <location>
        <begin position="207"/>
        <end position="238"/>
    </location>
</feature>
<proteinExistence type="predicted"/>
<sequence length="239" mass="27222">MICVSCKSSLTGKFCSNCGEKSGTPKITFKSTIHSSLTTITNMDKGFLYNIKNLTIKPKVIVQEYINGKRKGIFNPISFLIISITAYLILESVLKPNNIATQEQIKTFREELSFKIGSSGGQFIKDYFKFFWILNILPLSILTKIFFKRYNLAEHITINSFILGYITLIFGSISLITFKYSLIFNPVIYIALIWYIYRVFHDKNEKLASLLIAALIVFLFILSVIAFIISIGAVKLYIN</sequence>
<reference evidence="3" key="1">
    <citation type="journal article" date="2019" name="Int. J. Syst. Evol. Microbiol.">
        <title>The Global Catalogue of Microorganisms (GCM) 10K type strain sequencing project: providing services to taxonomists for standard genome sequencing and annotation.</title>
        <authorList>
            <consortium name="The Broad Institute Genomics Platform"/>
            <consortium name="The Broad Institute Genome Sequencing Center for Infectious Disease"/>
            <person name="Wu L."/>
            <person name="Ma J."/>
        </authorList>
    </citation>
    <scope>NUCLEOTIDE SEQUENCE [LARGE SCALE GENOMIC DNA]</scope>
    <source>
        <strain evidence="3">CCUG 60527</strain>
    </source>
</reference>
<feature type="transmembrane region" description="Helical" evidence="1">
    <location>
        <begin position="73"/>
        <end position="90"/>
    </location>
</feature>
<keyword evidence="1" id="KW-0472">Membrane</keyword>
<gene>
    <name evidence="2" type="ORF">ACFQ1U_09095</name>
</gene>
<name>A0ABW3JS66_9FLAO</name>
<dbReference type="Proteomes" id="UP001597062">
    <property type="component" value="Unassembled WGS sequence"/>
</dbReference>
<protein>
    <submittedName>
        <fullName evidence="2">DUF3667 domain-containing protein</fullName>
    </submittedName>
</protein>
<evidence type="ECO:0000313" key="3">
    <source>
        <dbReference type="Proteomes" id="UP001597062"/>
    </source>
</evidence>
<feature type="transmembrane region" description="Helical" evidence="1">
    <location>
        <begin position="127"/>
        <end position="147"/>
    </location>
</feature>
<organism evidence="2 3">
    <name type="scientific">Tenacibaculum geojense</name>
    <dbReference type="NCBI Taxonomy" id="915352"/>
    <lineage>
        <taxon>Bacteria</taxon>
        <taxon>Pseudomonadati</taxon>
        <taxon>Bacteroidota</taxon>
        <taxon>Flavobacteriia</taxon>
        <taxon>Flavobacteriales</taxon>
        <taxon>Flavobacteriaceae</taxon>
        <taxon>Tenacibaculum</taxon>
    </lineage>
</organism>
<dbReference type="RefSeq" id="WP_386107542.1">
    <property type="nucleotide sequence ID" value="NZ_JBHTJR010000046.1"/>
</dbReference>
<keyword evidence="1" id="KW-1133">Transmembrane helix</keyword>
<feature type="transmembrane region" description="Helical" evidence="1">
    <location>
        <begin position="156"/>
        <end position="176"/>
    </location>
</feature>
<accession>A0ABW3JS66</accession>
<keyword evidence="1" id="KW-0812">Transmembrane</keyword>
<dbReference type="EMBL" id="JBHTJR010000046">
    <property type="protein sequence ID" value="MFD0993358.1"/>
    <property type="molecule type" value="Genomic_DNA"/>
</dbReference>
<evidence type="ECO:0000256" key="1">
    <source>
        <dbReference type="SAM" id="Phobius"/>
    </source>
</evidence>